<keyword evidence="9" id="KW-1185">Reference proteome</keyword>
<dbReference type="FunCoup" id="A0A6L2PK96">
    <property type="interactions" value="1135"/>
</dbReference>
<dbReference type="InParanoid" id="A0A6L2PK96"/>
<keyword evidence="4 5" id="KW-0539">Nucleus</keyword>
<feature type="region of interest" description="Disordered" evidence="7">
    <location>
        <begin position="139"/>
        <end position="163"/>
    </location>
</feature>
<comment type="similarity">
    <text evidence="1 5">Belongs to the NOP53 family.</text>
</comment>
<evidence type="ECO:0000256" key="6">
    <source>
        <dbReference type="SAM" id="Coils"/>
    </source>
</evidence>
<evidence type="ECO:0000256" key="1">
    <source>
        <dbReference type="ARBA" id="ARBA00008838"/>
    </source>
</evidence>
<dbReference type="GO" id="GO:0005730">
    <property type="term" value="C:nucleolus"/>
    <property type="evidence" value="ECO:0007669"/>
    <property type="project" value="UniProtKB-SubCell"/>
</dbReference>
<organism evidence="8 9">
    <name type="scientific">Coptotermes formosanus</name>
    <name type="common">Formosan subterranean termite</name>
    <dbReference type="NCBI Taxonomy" id="36987"/>
    <lineage>
        <taxon>Eukaryota</taxon>
        <taxon>Metazoa</taxon>
        <taxon>Ecdysozoa</taxon>
        <taxon>Arthropoda</taxon>
        <taxon>Hexapoda</taxon>
        <taxon>Insecta</taxon>
        <taxon>Pterygota</taxon>
        <taxon>Neoptera</taxon>
        <taxon>Polyneoptera</taxon>
        <taxon>Dictyoptera</taxon>
        <taxon>Blattodea</taxon>
        <taxon>Blattoidea</taxon>
        <taxon>Termitoidae</taxon>
        <taxon>Rhinotermitidae</taxon>
        <taxon>Coptotermes</taxon>
    </lineage>
</organism>
<evidence type="ECO:0000256" key="4">
    <source>
        <dbReference type="ARBA" id="ARBA00023242"/>
    </source>
</evidence>
<feature type="coiled-coil region" evidence="6">
    <location>
        <begin position="307"/>
        <end position="372"/>
    </location>
</feature>
<reference evidence="9" key="1">
    <citation type="submission" date="2020-01" db="EMBL/GenBank/DDBJ databases">
        <title>Draft genome sequence of the Termite Coptotermes fromosanus.</title>
        <authorList>
            <person name="Itakura S."/>
            <person name="Yosikawa Y."/>
            <person name="Umezawa K."/>
        </authorList>
    </citation>
    <scope>NUCLEOTIDE SEQUENCE [LARGE SCALE GENOMIC DNA]</scope>
</reference>
<evidence type="ECO:0000256" key="5">
    <source>
        <dbReference type="PIRNR" id="PIRNR017302"/>
    </source>
</evidence>
<dbReference type="Pfam" id="PF07767">
    <property type="entry name" value="Nop53"/>
    <property type="match status" value="1"/>
</dbReference>
<dbReference type="GO" id="GO:0005654">
    <property type="term" value="C:nucleoplasm"/>
    <property type="evidence" value="ECO:0007669"/>
    <property type="project" value="UniProtKB-SubCell"/>
</dbReference>
<proteinExistence type="inferred from homology"/>
<feature type="compositionally biased region" description="Basic residues" evidence="7">
    <location>
        <begin position="428"/>
        <end position="444"/>
    </location>
</feature>
<dbReference type="GO" id="GO:0000027">
    <property type="term" value="P:ribosomal large subunit assembly"/>
    <property type="evidence" value="ECO:0007669"/>
    <property type="project" value="UniProtKB-UniRule"/>
</dbReference>
<feature type="compositionally biased region" description="Basic residues" evidence="7">
    <location>
        <begin position="9"/>
        <end position="23"/>
    </location>
</feature>
<feature type="region of interest" description="Disordered" evidence="7">
    <location>
        <begin position="421"/>
        <end position="452"/>
    </location>
</feature>
<dbReference type="PANTHER" id="PTHR14211">
    <property type="entry name" value="GLIOMA SUPPRESSOR CANDIDATE REGION GENE 2"/>
    <property type="match status" value="1"/>
</dbReference>
<dbReference type="GO" id="GO:0008097">
    <property type="term" value="F:5S rRNA binding"/>
    <property type="evidence" value="ECO:0007669"/>
    <property type="project" value="TreeGrafter"/>
</dbReference>
<protein>
    <recommendedName>
        <fullName evidence="2 5">Ribosome biogenesis protein NOP53</fullName>
    </recommendedName>
</protein>
<dbReference type="PANTHER" id="PTHR14211:SF7">
    <property type="entry name" value="RIBOSOME BIOGENESIS PROTEIN NOP53"/>
    <property type="match status" value="1"/>
</dbReference>
<feature type="compositionally biased region" description="Basic and acidic residues" evidence="7">
    <location>
        <begin position="257"/>
        <end position="269"/>
    </location>
</feature>
<feature type="region of interest" description="Disordered" evidence="7">
    <location>
        <begin position="255"/>
        <end position="302"/>
    </location>
</feature>
<dbReference type="EMBL" id="BLKM01007528">
    <property type="protein sequence ID" value="GFG30918.1"/>
    <property type="molecule type" value="Genomic_DNA"/>
</dbReference>
<evidence type="ECO:0000256" key="3">
    <source>
        <dbReference type="ARBA" id="ARBA00022517"/>
    </source>
</evidence>
<keyword evidence="3 5" id="KW-0690">Ribosome biogenesis</keyword>
<comment type="subcellular location">
    <subcellularLocation>
        <location evidence="5">Nucleus</location>
        <location evidence="5">Nucleolus</location>
    </subcellularLocation>
    <subcellularLocation>
        <location evidence="5">Nucleus</location>
        <location evidence="5">Nucleoplasm</location>
    </subcellularLocation>
</comment>
<comment type="function">
    <text evidence="5">May play a role in ribosome biogenesis.</text>
</comment>
<dbReference type="GO" id="GO:0006364">
    <property type="term" value="P:rRNA processing"/>
    <property type="evidence" value="ECO:0007669"/>
    <property type="project" value="TreeGrafter"/>
</dbReference>
<sequence>MVFEQGNGVKKKRVSKKNKKSWRKHTDTRDVDSFLDEKRLEERLGTAFADRKDNELFQIDKEADIQQKVIFTGRKKKLLKPIKCFAILDERSAVPDPIKKRNRVRTPEERQHPLVKKLEAERKERGILKKKEIIAHKNRALARAKKNSRPKKGEFNADLWEDTDNAHTEDPDVEWLTPATKYHVLKNTGQLKKKMPEKFLTKPYETPAVETPHPGMSYNPTYTDHQNLLQEVADKELKLIKEENHLKRVTSKMFSRVTEDENESMRMKEMSQGLPETCENKTEQDTQEESETDSEYRAINPPVKNVKKTLQKRRKLKEAKVEQLHQKDSRLEKKKLSDIYRLKFLNQEIEAREKKLAKLQEKREKIRAIKEKEPKQLSKRKFEPLDQEFNLGEELSGSLRGVKPEGSILEDRYKSFQRRNIIEPTVRQRPRRAKVKRYEKKSHKMGWETKGY</sequence>
<dbReference type="AlphaFoldDB" id="A0A6L2PK96"/>
<keyword evidence="6" id="KW-0175">Coiled coil</keyword>
<feature type="compositionally biased region" description="Basic residues" evidence="7">
    <location>
        <begin position="139"/>
        <end position="150"/>
    </location>
</feature>
<feature type="region of interest" description="Disordered" evidence="7">
    <location>
        <begin position="1"/>
        <end position="28"/>
    </location>
</feature>
<name>A0A6L2PK96_COPFO</name>
<feature type="region of interest" description="Disordered" evidence="7">
    <location>
        <begin position="98"/>
        <end position="121"/>
    </location>
</feature>
<gene>
    <name evidence="8" type="ORF">Cfor_03234</name>
</gene>
<dbReference type="OrthoDB" id="5072at2759"/>
<accession>A0A6L2PK96</accession>
<dbReference type="PIRSF" id="PIRSF017302">
    <property type="entry name" value="Gltscr2"/>
    <property type="match status" value="1"/>
</dbReference>
<evidence type="ECO:0000313" key="8">
    <source>
        <dbReference type="EMBL" id="GFG30918.1"/>
    </source>
</evidence>
<dbReference type="InterPro" id="IPR011687">
    <property type="entry name" value="Nop53/GLTSCR2"/>
</dbReference>
<comment type="caution">
    <text evidence="8">The sequence shown here is derived from an EMBL/GenBank/DDBJ whole genome shotgun (WGS) entry which is preliminary data.</text>
</comment>
<evidence type="ECO:0000256" key="7">
    <source>
        <dbReference type="SAM" id="MobiDB-lite"/>
    </source>
</evidence>
<evidence type="ECO:0000313" key="9">
    <source>
        <dbReference type="Proteomes" id="UP000502823"/>
    </source>
</evidence>
<dbReference type="Proteomes" id="UP000502823">
    <property type="component" value="Unassembled WGS sequence"/>
</dbReference>
<evidence type="ECO:0000256" key="2">
    <source>
        <dbReference type="ARBA" id="ARBA00018339"/>
    </source>
</evidence>